<dbReference type="EMBL" id="JACHWJ010000005">
    <property type="protein sequence ID" value="MBB2958985.1"/>
    <property type="molecule type" value="Genomic_DNA"/>
</dbReference>
<dbReference type="AlphaFoldDB" id="A0A7W4YHG7"/>
<accession>A0A7W4YHG7</accession>
<sequence>MPPGSPTAPLRSRVERDLVFSEPPGFRPLTLDLHLPEGEHPPVIVFVHGGGWFRGSRRMFCPGRTEAETFGRLTREGWAVASIDYRLSGEATFPAPLADVEAAIGWVAGEGSEAFGLDASRIALWGESAGGHLAALAATAADTPVRAVVDWYGPSDLAAIPKPPAQPGQLAAPSREEMLIGGLLAEHPELTRAASPVHAANAAVPPFLLAHGTADSMVPTEQSLLLRDALEAVGAHVELQLVPGVEHMWRGLDDFEIVLAPALRFLDEQVRSSQGNR</sequence>
<feature type="domain" description="BD-FAE-like" evidence="2">
    <location>
        <begin position="31"/>
        <end position="230"/>
    </location>
</feature>
<dbReference type="SUPFAM" id="SSF53474">
    <property type="entry name" value="alpha/beta-Hydrolases"/>
    <property type="match status" value="1"/>
</dbReference>
<dbReference type="InterPro" id="IPR029058">
    <property type="entry name" value="AB_hydrolase_fold"/>
</dbReference>
<keyword evidence="1" id="KW-0378">Hydrolase</keyword>
<reference evidence="3 4" key="1">
    <citation type="submission" date="2020-08" db="EMBL/GenBank/DDBJ databases">
        <title>Sequencing the genomes of 1000 actinobacteria strains.</title>
        <authorList>
            <person name="Klenk H.-P."/>
        </authorList>
    </citation>
    <scope>NUCLEOTIDE SEQUENCE [LARGE SCALE GENOMIC DNA]</scope>
    <source>
        <strain evidence="3 4">DSM 20419</strain>
    </source>
</reference>
<dbReference type="Pfam" id="PF20434">
    <property type="entry name" value="BD-FAE"/>
    <property type="match status" value="1"/>
</dbReference>
<dbReference type="GO" id="GO:0016787">
    <property type="term" value="F:hydrolase activity"/>
    <property type="evidence" value="ECO:0007669"/>
    <property type="project" value="UniProtKB-KW"/>
</dbReference>
<dbReference type="PANTHER" id="PTHR48081:SF13">
    <property type="entry name" value="ALPHA_BETA HYDROLASE"/>
    <property type="match status" value="1"/>
</dbReference>
<proteinExistence type="predicted"/>
<protein>
    <submittedName>
        <fullName evidence="3">Acetyl esterase/lipase</fullName>
    </submittedName>
</protein>
<dbReference type="Gene3D" id="3.40.50.1820">
    <property type="entry name" value="alpha/beta hydrolase"/>
    <property type="match status" value="1"/>
</dbReference>
<gene>
    <name evidence="3" type="ORF">FHX72_003137</name>
</gene>
<dbReference type="InterPro" id="IPR049492">
    <property type="entry name" value="BD-FAE-like_dom"/>
</dbReference>
<name>A0A7W4YHG7_9MICO</name>
<evidence type="ECO:0000259" key="2">
    <source>
        <dbReference type="Pfam" id="PF20434"/>
    </source>
</evidence>
<dbReference type="InterPro" id="IPR050300">
    <property type="entry name" value="GDXG_lipolytic_enzyme"/>
</dbReference>
<dbReference type="PANTHER" id="PTHR48081">
    <property type="entry name" value="AB HYDROLASE SUPERFAMILY PROTEIN C4A8.06C"/>
    <property type="match status" value="1"/>
</dbReference>
<comment type="caution">
    <text evidence="3">The sequence shown here is derived from an EMBL/GenBank/DDBJ whole genome shotgun (WGS) entry which is preliminary data.</text>
</comment>
<evidence type="ECO:0000313" key="4">
    <source>
        <dbReference type="Proteomes" id="UP000545286"/>
    </source>
</evidence>
<keyword evidence="4" id="KW-1185">Reference proteome</keyword>
<organism evidence="3 4">
    <name type="scientific">Pseudoclavibacter helvolus</name>
    <dbReference type="NCBI Taxonomy" id="255205"/>
    <lineage>
        <taxon>Bacteria</taxon>
        <taxon>Bacillati</taxon>
        <taxon>Actinomycetota</taxon>
        <taxon>Actinomycetes</taxon>
        <taxon>Micrococcales</taxon>
        <taxon>Microbacteriaceae</taxon>
        <taxon>Pseudoclavibacter</taxon>
    </lineage>
</organism>
<dbReference type="Proteomes" id="UP000545286">
    <property type="component" value="Unassembled WGS sequence"/>
</dbReference>
<evidence type="ECO:0000256" key="1">
    <source>
        <dbReference type="ARBA" id="ARBA00022801"/>
    </source>
</evidence>
<evidence type="ECO:0000313" key="3">
    <source>
        <dbReference type="EMBL" id="MBB2958985.1"/>
    </source>
</evidence>